<name>A0AAN8W635_9MAGN</name>
<dbReference type="AlphaFoldDB" id="A0AAN8W635"/>
<proteinExistence type="predicted"/>
<dbReference type="Pfam" id="PF16486">
    <property type="entry name" value="ArgoN"/>
    <property type="match status" value="1"/>
</dbReference>
<comment type="caution">
    <text evidence="2">The sequence shown here is derived from an EMBL/GenBank/DDBJ whole genome shotgun (WGS) entry which is preliminary data.</text>
</comment>
<sequence>MVQVQIYPASTNRVVNRALIHEIATTHSKLLEGKLPAYDGVQRLYTAGPLPFNSKEFPVKYADDNGGKEKEYKVTIKLTAKADIHHLKEYLQGRLLDVPRETIQCLEIVLRQSSTSK</sequence>
<dbReference type="EMBL" id="JBAMMX010000003">
    <property type="protein sequence ID" value="KAK6943924.1"/>
    <property type="molecule type" value="Genomic_DNA"/>
</dbReference>
<gene>
    <name evidence="2" type="ORF">RJ641_025026</name>
</gene>
<dbReference type="Proteomes" id="UP001370490">
    <property type="component" value="Unassembled WGS sequence"/>
</dbReference>
<organism evidence="2 3">
    <name type="scientific">Dillenia turbinata</name>
    <dbReference type="NCBI Taxonomy" id="194707"/>
    <lineage>
        <taxon>Eukaryota</taxon>
        <taxon>Viridiplantae</taxon>
        <taxon>Streptophyta</taxon>
        <taxon>Embryophyta</taxon>
        <taxon>Tracheophyta</taxon>
        <taxon>Spermatophyta</taxon>
        <taxon>Magnoliopsida</taxon>
        <taxon>eudicotyledons</taxon>
        <taxon>Gunneridae</taxon>
        <taxon>Pentapetalae</taxon>
        <taxon>Dilleniales</taxon>
        <taxon>Dilleniaceae</taxon>
        <taxon>Dillenia</taxon>
    </lineage>
</organism>
<evidence type="ECO:0000313" key="2">
    <source>
        <dbReference type="EMBL" id="KAK6943924.1"/>
    </source>
</evidence>
<feature type="domain" description="Protein argonaute N-terminal" evidence="1">
    <location>
        <begin position="4"/>
        <end position="110"/>
    </location>
</feature>
<dbReference type="InterPro" id="IPR032474">
    <property type="entry name" value="Argonaute_N"/>
</dbReference>
<evidence type="ECO:0000259" key="1">
    <source>
        <dbReference type="Pfam" id="PF16486"/>
    </source>
</evidence>
<accession>A0AAN8W635</accession>
<dbReference type="PANTHER" id="PTHR22891">
    <property type="entry name" value="EUKARYOTIC TRANSLATION INITIATION FACTOR 2C"/>
    <property type="match status" value="1"/>
</dbReference>
<keyword evidence="3" id="KW-1185">Reference proteome</keyword>
<protein>
    <submittedName>
        <fullName evidence="2">Protein argonaute, N-terminal</fullName>
    </submittedName>
</protein>
<reference evidence="2 3" key="1">
    <citation type="submission" date="2023-12" db="EMBL/GenBank/DDBJ databases">
        <title>A high-quality genome assembly for Dillenia turbinata (Dilleniales).</title>
        <authorList>
            <person name="Chanderbali A."/>
        </authorList>
    </citation>
    <scope>NUCLEOTIDE SEQUENCE [LARGE SCALE GENOMIC DNA]</scope>
    <source>
        <strain evidence="2">LSX21</strain>
        <tissue evidence="2">Leaf</tissue>
    </source>
</reference>
<evidence type="ECO:0000313" key="3">
    <source>
        <dbReference type="Proteomes" id="UP001370490"/>
    </source>
</evidence>